<protein>
    <submittedName>
        <fullName evidence="1">Uncharacterized protein</fullName>
    </submittedName>
</protein>
<gene>
    <name evidence="1" type="ORF">LCGC14_0384480</name>
</gene>
<comment type="caution">
    <text evidence="1">The sequence shown here is derived from an EMBL/GenBank/DDBJ whole genome shotgun (WGS) entry which is preliminary data.</text>
</comment>
<sequence length="172" mass="18760">MEDSLHAIGTCDGTGADINVCLGFVPSYVKVWNMDDDTNVQYWEWHSQMQYVTAMAEGLKSDKDVFTAITADGITEYGGGEQLIYDGVTNNRWEYDHDGDGVLDADAEEVFVNGHYLKVASGDAAYQSIGDSQIGASTPRNGEKIKSTAGFTIGALANWNVNGEQLAWIAYR</sequence>
<evidence type="ECO:0000313" key="1">
    <source>
        <dbReference type="EMBL" id="KKN75074.1"/>
    </source>
</evidence>
<accession>A0A0F9T7A0</accession>
<name>A0A0F9T7A0_9ZZZZ</name>
<organism evidence="1">
    <name type="scientific">marine sediment metagenome</name>
    <dbReference type="NCBI Taxonomy" id="412755"/>
    <lineage>
        <taxon>unclassified sequences</taxon>
        <taxon>metagenomes</taxon>
        <taxon>ecological metagenomes</taxon>
    </lineage>
</organism>
<dbReference type="EMBL" id="LAZR01000316">
    <property type="protein sequence ID" value="KKN75074.1"/>
    <property type="molecule type" value="Genomic_DNA"/>
</dbReference>
<reference evidence="1" key="1">
    <citation type="journal article" date="2015" name="Nature">
        <title>Complex archaea that bridge the gap between prokaryotes and eukaryotes.</title>
        <authorList>
            <person name="Spang A."/>
            <person name="Saw J.H."/>
            <person name="Jorgensen S.L."/>
            <person name="Zaremba-Niedzwiedzka K."/>
            <person name="Martijn J."/>
            <person name="Lind A.E."/>
            <person name="van Eijk R."/>
            <person name="Schleper C."/>
            <person name="Guy L."/>
            <person name="Ettema T.J."/>
        </authorList>
    </citation>
    <scope>NUCLEOTIDE SEQUENCE</scope>
</reference>
<proteinExistence type="predicted"/>
<dbReference type="AlphaFoldDB" id="A0A0F9T7A0"/>